<accession>A0A2H3E9K7</accession>
<proteinExistence type="predicted"/>
<dbReference type="EMBL" id="KZ293645">
    <property type="protein sequence ID" value="PBL03021.1"/>
    <property type="molecule type" value="Genomic_DNA"/>
</dbReference>
<keyword evidence="2" id="KW-1185">Reference proteome</keyword>
<dbReference type="InParanoid" id="A0A2H3E9K7"/>
<protein>
    <submittedName>
        <fullName evidence="1">Uncharacterized protein</fullName>
    </submittedName>
</protein>
<name>A0A2H3E9K7_ARMGA</name>
<dbReference type="AlphaFoldDB" id="A0A2H3E9K7"/>
<organism evidence="1 2">
    <name type="scientific">Armillaria gallica</name>
    <name type="common">Bulbous honey fungus</name>
    <name type="synonym">Armillaria bulbosa</name>
    <dbReference type="NCBI Taxonomy" id="47427"/>
    <lineage>
        <taxon>Eukaryota</taxon>
        <taxon>Fungi</taxon>
        <taxon>Dikarya</taxon>
        <taxon>Basidiomycota</taxon>
        <taxon>Agaricomycotina</taxon>
        <taxon>Agaricomycetes</taxon>
        <taxon>Agaricomycetidae</taxon>
        <taxon>Agaricales</taxon>
        <taxon>Marasmiineae</taxon>
        <taxon>Physalacriaceae</taxon>
        <taxon>Armillaria</taxon>
    </lineage>
</organism>
<evidence type="ECO:0000313" key="2">
    <source>
        <dbReference type="Proteomes" id="UP000217790"/>
    </source>
</evidence>
<gene>
    <name evidence="1" type="ORF">ARMGADRAFT_281627</name>
</gene>
<evidence type="ECO:0000313" key="1">
    <source>
        <dbReference type="EMBL" id="PBL03021.1"/>
    </source>
</evidence>
<sequence length="113" mass="12646">MVLSPSPLVRAGASICTLIEDVASYGGIRWLDYHASHVDTRYAHPQSPPISLINSSFLLASDCLDTPWLAHLSTTAKRERPFDICVWYAVQKFQHPSFNSPILVCSAAERRIY</sequence>
<dbReference type="OrthoDB" id="10402863at2759"/>
<reference evidence="2" key="1">
    <citation type="journal article" date="2017" name="Nat. Ecol. Evol.">
        <title>Genome expansion and lineage-specific genetic innovations in the forest pathogenic fungi Armillaria.</title>
        <authorList>
            <person name="Sipos G."/>
            <person name="Prasanna A.N."/>
            <person name="Walter M.C."/>
            <person name="O'Connor E."/>
            <person name="Balint B."/>
            <person name="Krizsan K."/>
            <person name="Kiss B."/>
            <person name="Hess J."/>
            <person name="Varga T."/>
            <person name="Slot J."/>
            <person name="Riley R."/>
            <person name="Boka B."/>
            <person name="Rigling D."/>
            <person name="Barry K."/>
            <person name="Lee J."/>
            <person name="Mihaltcheva S."/>
            <person name="LaButti K."/>
            <person name="Lipzen A."/>
            <person name="Waldron R."/>
            <person name="Moloney N.M."/>
            <person name="Sperisen C."/>
            <person name="Kredics L."/>
            <person name="Vagvoelgyi C."/>
            <person name="Patrignani A."/>
            <person name="Fitzpatrick D."/>
            <person name="Nagy I."/>
            <person name="Doyle S."/>
            <person name="Anderson J.B."/>
            <person name="Grigoriev I.V."/>
            <person name="Gueldener U."/>
            <person name="Muensterkoetter M."/>
            <person name="Nagy L.G."/>
        </authorList>
    </citation>
    <scope>NUCLEOTIDE SEQUENCE [LARGE SCALE GENOMIC DNA]</scope>
    <source>
        <strain evidence="2">Ar21-2</strain>
    </source>
</reference>
<dbReference type="Proteomes" id="UP000217790">
    <property type="component" value="Unassembled WGS sequence"/>
</dbReference>